<protein>
    <recommendedName>
        <fullName evidence="4">Integral membrane protein</fullName>
    </recommendedName>
</protein>
<dbReference type="EMBL" id="CP034346">
    <property type="protein sequence ID" value="AZS13244.1"/>
    <property type="molecule type" value="Genomic_DNA"/>
</dbReference>
<keyword evidence="1" id="KW-0472">Membrane</keyword>
<evidence type="ECO:0000313" key="2">
    <source>
        <dbReference type="EMBL" id="AZS13244.1"/>
    </source>
</evidence>
<feature type="transmembrane region" description="Helical" evidence="1">
    <location>
        <begin position="7"/>
        <end position="33"/>
    </location>
</feature>
<dbReference type="RefSeq" id="WP_126994732.1">
    <property type="nucleotide sequence ID" value="NZ_CP034346.1"/>
</dbReference>
<dbReference type="OrthoDB" id="2655635at2"/>
<dbReference type="AlphaFoldDB" id="A0A3Q9I5P7"/>
<keyword evidence="3" id="KW-1185">Reference proteome</keyword>
<evidence type="ECO:0000313" key="3">
    <source>
        <dbReference type="Proteomes" id="UP000270678"/>
    </source>
</evidence>
<keyword evidence="1" id="KW-0812">Transmembrane</keyword>
<name>A0A3Q9I5P7_9BACL</name>
<feature type="transmembrane region" description="Helical" evidence="1">
    <location>
        <begin position="78"/>
        <end position="100"/>
    </location>
</feature>
<reference evidence="3" key="1">
    <citation type="submission" date="2018-12" db="EMBL/GenBank/DDBJ databases">
        <title>Complete genome sequence of Paenibacillus sp. MBLB1234.</title>
        <authorList>
            <person name="Nam Y.-D."/>
            <person name="Kang J."/>
            <person name="Chung W.-H."/>
            <person name="Park Y.S."/>
        </authorList>
    </citation>
    <scope>NUCLEOTIDE SEQUENCE [LARGE SCALE GENOMIC DNA]</scope>
    <source>
        <strain evidence="3">MBLB1234</strain>
    </source>
</reference>
<sequence length="105" mass="12295">MKNQKAFTILLILNIFYSLALLLYPMMLIGAAFSSGAPIDPALKWYVNAYLLIIVSYPLGPFLSYFCWMFYKRLSFRWAYVMANLPLLWVLAFIIIEFLLQRTHS</sequence>
<evidence type="ECO:0000256" key="1">
    <source>
        <dbReference type="SAM" id="Phobius"/>
    </source>
</evidence>
<dbReference type="KEGG" id="plut:EI981_01250"/>
<proteinExistence type="predicted"/>
<evidence type="ECO:0008006" key="4">
    <source>
        <dbReference type="Google" id="ProtNLM"/>
    </source>
</evidence>
<feature type="transmembrane region" description="Helical" evidence="1">
    <location>
        <begin position="45"/>
        <end position="71"/>
    </location>
</feature>
<gene>
    <name evidence="2" type="ORF">EI981_01250</name>
</gene>
<keyword evidence="1" id="KW-1133">Transmembrane helix</keyword>
<dbReference type="Proteomes" id="UP000270678">
    <property type="component" value="Chromosome"/>
</dbReference>
<organism evidence="2 3">
    <name type="scientific">Paenibacillus lutimineralis</name>
    <dbReference type="NCBI Taxonomy" id="2707005"/>
    <lineage>
        <taxon>Bacteria</taxon>
        <taxon>Bacillati</taxon>
        <taxon>Bacillota</taxon>
        <taxon>Bacilli</taxon>
        <taxon>Bacillales</taxon>
        <taxon>Paenibacillaceae</taxon>
        <taxon>Paenibacillus</taxon>
    </lineage>
</organism>
<accession>A0A3Q9I5P7</accession>